<organism evidence="1">
    <name type="scientific">Ixodes ricinus</name>
    <name type="common">Common tick</name>
    <name type="synonym">Acarus ricinus</name>
    <dbReference type="NCBI Taxonomy" id="34613"/>
    <lineage>
        <taxon>Eukaryota</taxon>
        <taxon>Metazoa</taxon>
        <taxon>Ecdysozoa</taxon>
        <taxon>Arthropoda</taxon>
        <taxon>Chelicerata</taxon>
        <taxon>Arachnida</taxon>
        <taxon>Acari</taxon>
        <taxon>Parasitiformes</taxon>
        <taxon>Ixodida</taxon>
        <taxon>Ixodoidea</taxon>
        <taxon>Ixodidae</taxon>
        <taxon>Ixodinae</taxon>
        <taxon>Ixodes</taxon>
    </lineage>
</organism>
<accession>A0A131Y3Q7</accession>
<feature type="non-terminal residue" evidence="1">
    <location>
        <position position="1"/>
    </location>
</feature>
<sequence length="140" mass="16917">FVSYDLFWNNHLKYLWSKLAKSVEIINRLRHVLPTSVKKVLYNSLFNSHLCYCNLIWDNTYFSNLHTIRLLLKKLIKIIENVLYIHRTQPLFKLYKSISTQQIYNYRLTMAYKYAAYGRSSIFLKQTNFLEKSDSYSLRN</sequence>
<evidence type="ECO:0000313" key="1">
    <source>
        <dbReference type="EMBL" id="JAP74133.1"/>
    </source>
</evidence>
<dbReference type="EMBL" id="GEFM01001663">
    <property type="protein sequence ID" value="JAP74133.1"/>
    <property type="molecule type" value="mRNA"/>
</dbReference>
<keyword evidence="1" id="KW-0378">Hydrolase</keyword>
<feature type="non-terminal residue" evidence="1">
    <location>
        <position position="140"/>
    </location>
</feature>
<proteinExistence type="evidence at transcript level"/>
<dbReference type="GO" id="GO:0004519">
    <property type="term" value="F:endonuclease activity"/>
    <property type="evidence" value="ECO:0007669"/>
    <property type="project" value="UniProtKB-KW"/>
</dbReference>
<reference evidence="1" key="1">
    <citation type="submission" date="2016-02" db="EMBL/GenBank/DDBJ databases">
        <title>RNAseq analyses of the midgut from blood- or serum-fed Ixodes ricinus ticks.</title>
        <authorList>
            <person name="Perner J."/>
            <person name="Provaznik J."/>
            <person name="Schrenkova J."/>
            <person name="Urbanova V."/>
            <person name="Ribeiro J.M."/>
            <person name="Kopacek P."/>
        </authorList>
    </citation>
    <scope>NUCLEOTIDE SEQUENCE</scope>
    <source>
        <tissue evidence="1">Gut</tissue>
    </source>
</reference>
<protein>
    <submittedName>
        <fullName evidence="1">Putative endonuclease/reverse transcript</fullName>
    </submittedName>
</protein>
<name>A0A131Y3Q7_IXORI</name>
<dbReference type="AlphaFoldDB" id="A0A131Y3Q7"/>
<keyword evidence="1" id="KW-0540">Nuclease</keyword>
<keyword evidence="1" id="KW-0255">Endonuclease</keyword>